<evidence type="ECO:0000259" key="5">
    <source>
        <dbReference type="Pfam" id="PF03717"/>
    </source>
</evidence>
<evidence type="ECO:0000256" key="2">
    <source>
        <dbReference type="ARBA" id="ARBA00007171"/>
    </source>
</evidence>
<accession>A0A9D1YXW9</accession>
<reference evidence="6" key="1">
    <citation type="journal article" date="2021" name="PeerJ">
        <title>Extensive microbial diversity within the chicken gut microbiome revealed by metagenomics and culture.</title>
        <authorList>
            <person name="Gilroy R."/>
            <person name="Ravi A."/>
            <person name="Getino M."/>
            <person name="Pursley I."/>
            <person name="Horton D.L."/>
            <person name="Alikhan N.F."/>
            <person name="Baker D."/>
            <person name="Gharbi K."/>
            <person name="Hall N."/>
            <person name="Watson M."/>
            <person name="Adriaenssens E.M."/>
            <person name="Foster-Nyarko E."/>
            <person name="Jarju S."/>
            <person name="Secka A."/>
            <person name="Antonio M."/>
            <person name="Oren A."/>
            <person name="Chaudhuri R.R."/>
            <person name="La Ragione R."/>
            <person name="Hildebrand F."/>
            <person name="Pallen M.J."/>
        </authorList>
    </citation>
    <scope>NUCLEOTIDE SEQUENCE</scope>
    <source>
        <strain evidence="6">ChiGjej1B1-98</strain>
    </source>
</reference>
<evidence type="ECO:0000313" key="7">
    <source>
        <dbReference type="Proteomes" id="UP000824005"/>
    </source>
</evidence>
<dbReference type="Gene3D" id="3.30.450.330">
    <property type="match status" value="1"/>
</dbReference>
<dbReference type="AlphaFoldDB" id="A0A9D1YXW9"/>
<dbReference type="InterPro" id="IPR005311">
    <property type="entry name" value="PBP_dimer"/>
</dbReference>
<evidence type="ECO:0000313" key="6">
    <source>
        <dbReference type="EMBL" id="HIY67242.1"/>
    </source>
</evidence>
<dbReference type="GO" id="GO:0008658">
    <property type="term" value="F:penicillin binding"/>
    <property type="evidence" value="ECO:0007669"/>
    <property type="project" value="InterPro"/>
</dbReference>
<dbReference type="InterPro" id="IPR050515">
    <property type="entry name" value="Beta-lactam/transpept"/>
</dbReference>
<dbReference type="Proteomes" id="UP000824005">
    <property type="component" value="Unassembled WGS sequence"/>
</dbReference>
<dbReference type="Gene3D" id="3.40.710.10">
    <property type="entry name" value="DD-peptidase/beta-lactamase superfamily"/>
    <property type="match status" value="1"/>
</dbReference>
<dbReference type="Pfam" id="PF00905">
    <property type="entry name" value="Transpeptidase"/>
    <property type="match status" value="1"/>
</dbReference>
<sequence length="596" mass="65220">MAKRKAFDIRNSVRLRTLFVGISIAALLVVFVVRLTDIQVVRAAELNQQSDERRTQTTTLYGARGDIVDANGETMATSVARWDVTISPQYTRDVELEDGTVISVGQVLRRLAEVTGQDPNAMATAIQNELDRNPESDYLVLSSGLTVDQFERVRLMRSDWNLPYMILQSRPERTYPLGSVGGNILGFEGSDGDPLAGMELIQDACLAPQDGSRLFEQAADGTEIPGTVRVNELPEDGGTLELTLDSGLQYSMQQVLAQYTEDFNARGATAIVLRADGTVAAVAETPSVDPNHPIGVDPEYRGSRSFTEAYEPGSTFKTIAMAAMIDQGLATPTDQFVVPFEYRRGDVSLHDSFRHPEMRWTSTGILVHSSNVGMVMMADDLDRQVLYDYLDLFGFGQVTNVDFLGEQAVPLNDPNSLDLQTRANQIFGQGIAVTPIQMASSYLPFANDGMRPAIRLVESCTTADGEVIVPEMPEPVQVIEPETADSLLEMMERVATGGSRDTAVIEGYNVALKTGTAEVARADGSGYDPDQWVISATGVLSSDNPEYVIHVMIDRPNPEMRTTGASPLFHDIVNLLIRHYSIPPSSEEPSDLPVEW</sequence>
<dbReference type="InterPro" id="IPR012338">
    <property type="entry name" value="Beta-lactam/transpept-like"/>
</dbReference>
<dbReference type="SUPFAM" id="SSF56601">
    <property type="entry name" value="beta-lactamase/transpeptidase-like"/>
    <property type="match status" value="1"/>
</dbReference>
<evidence type="ECO:0000259" key="4">
    <source>
        <dbReference type="Pfam" id="PF00905"/>
    </source>
</evidence>
<dbReference type="Gene3D" id="3.90.1310.10">
    <property type="entry name" value="Penicillin-binding protein 2a (Domain 2)"/>
    <property type="match status" value="1"/>
</dbReference>
<keyword evidence="3" id="KW-0472">Membrane</keyword>
<protein>
    <submittedName>
        <fullName evidence="6">Penicillin-binding protein 2</fullName>
    </submittedName>
</protein>
<dbReference type="GO" id="GO:0005886">
    <property type="term" value="C:plasma membrane"/>
    <property type="evidence" value="ECO:0007669"/>
    <property type="project" value="TreeGrafter"/>
</dbReference>
<dbReference type="PANTHER" id="PTHR30627">
    <property type="entry name" value="PEPTIDOGLYCAN D,D-TRANSPEPTIDASE"/>
    <property type="match status" value="1"/>
</dbReference>
<gene>
    <name evidence="6" type="ORF">H9830_13315</name>
</gene>
<comment type="similarity">
    <text evidence="2">Belongs to the transpeptidase family.</text>
</comment>
<dbReference type="Pfam" id="PF03717">
    <property type="entry name" value="PBP_dimer"/>
    <property type="match status" value="1"/>
</dbReference>
<evidence type="ECO:0000256" key="3">
    <source>
        <dbReference type="ARBA" id="ARBA00023136"/>
    </source>
</evidence>
<comment type="caution">
    <text evidence="6">The sequence shown here is derived from an EMBL/GenBank/DDBJ whole genome shotgun (WGS) entry which is preliminary data.</text>
</comment>
<comment type="subcellular location">
    <subcellularLocation>
        <location evidence="1">Membrane</location>
    </subcellularLocation>
</comment>
<dbReference type="GO" id="GO:0071555">
    <property type="term" value="P:cell wall organization"/>
    <property type="evidence" value="ECO:0007669"/>
    <property type="project" value="TreeGrafter"/>
</dbReference>
<dbReference type="InterPro" id="IPR036138">
    <property type="entry name" value="PBP_dimer_sf"/>
</dbReference>
<organism evidence="6 7">
    <name type="scientific">Candidatus Agrococcus pullicola</name>
    <dbReference type="NCBI Taxonomy" id="2838429"/>
    <lineage>
        <taxon>Bacteria</taxon>
        <taxon>Bacillati</taxon>
        <taxon>Actinomycetota</taxon>
        <taxon>Actinomycetes</taxon>
        <taxon>Micrococcales</taxon>
        <taxon>Microbacteriaceae</taxon>
        <taxon>Agrococcus</taxon>
    </lineage>
</organism>
<dbReference type="SUPFAM" id="SSF56519">
    <property type="entry name" value="Penicillin binding protein dimerisation domain"/>
    <property type="match status" value="1"/>
</dbReference>
<name>A0A9D1YXW9_9MICO</name>
<dbReference type="InterPro" id="IPR001460">
    <property type="entry name" value="PCN-bd_Tpept"/>
</dbReference>
<feature type="domain" description="Penicillin-binding protein transpeptidase" evidence="4">
    <location>
        <begin position="272"/>
        <end position="572"/>
    </location>
</feature>
<dbReference type="PANTHER" id="PTHR30627:SF1">
    <property type="entry name" value="PEPTIDOGLYCAN D,D-TRANSPEPTIDASE FTSI"/>
    <property type="match status" value="1"/>
</dbReference>
<dbReference type="EMBL" id="DXDC01000402">
    <property type="protein sequence ID" value="HIY67242.1"/>
    <property type="molecule type" value="Genomic_DNA"/>
</dbReference>
<proteinExistence type="inferred from homology"/>
<reference evidence="6" key="2">
    <citation type="submission" date="2021-04" db="EMBL/GenBank/DDBJ databases">
        <authorList>
            <person name="Gilroy R."/>
        </authorList>
    </citation>
    <scope>NUCLEOTIDE SEQUENCE</scope>
    <source>
        <strain evidence="6">ChiGjej1B1-98</strain>
    </source>
</reference>
<evidence type="ECO:0000256" key="1">
    <source>
        <dbReference type="ARBA" id="ARBA00004370"/>
    </source>
</evidence>
<feature type="domain" description="Penicillin-binding protein dimerisation" evidence="5">
    <location>
        <begin position="61"/>
        <end position="186"/>
    </location>
</feature>